<name>A0A284QP75_ARMOS</name>
<accession>A0A284QP75</accession>
<protein>
    <submittedName>
        <fullName evidence="1">Uncharacterized protein</fullName>
    </submittedName>
</protein>
<evidence type="ECO:0000313" key="1">
    <source>
        <dbReference type="EMBL" id="SJK98261.1"/>
    </source>
</evidence>
<proteinExistence type="predicted"/>
<dbReference type="AlphaFoldDB" id="A0A284QP75"/>
<reference evidence="2" key="1">
    <citation type="journal article" date="2017" name="Nat. Ecol. Evol.">
        <title>Genome expansion and lineage-specific genetic innovations in the forest pathogenic fungi Armillaria.</title>
        <authorList>
            <person name="Sipos G."/>
            <person name="Prasanna A.N."/>
            <person name="Walter M.C."/>
            <person name="O'Connor E."/>
            <person name="Balint B."/>
            <person name="Krizsan K."/>
            <person name="Kiss B."/>
            <person name="Hess J."/>
            <person name="Varga T."/>
            <person name="Slot J."/>
            <person name="Riley R."/>
            <person name="Boka B."/>
            <person name="Rigling D."/>
            <person name="Barry K."/>
            <person name="Lee J."/>
            <person name="Mihaltcheva S."/>
            <person name="LaButti K."/>
            <person name="Lipzen A."/>
            <person name="Waldron R."/>
            <person name="Moloney N.M."/>
            <person name="Sperisen C."/>
            <person name="Kredics L."/>
            <person name="Vagvoelgyi C."/>
            <person name="Patrignani A."/>
            <person name="Fitzpatrick D."/>
            <person name="Nagy I."/>
            <person name="Doyle S."/>
            <person name="Anderson J.B."/>
            <person name="Grigoriev I.V."/>
            <person name="Gueldener U."/>
            <person name="Muensterkoetter M."/>
            <person name="Nagy L.G."/>
        </authorList>
    </citation>
    <scope>NUCLEOTIDE SEQUENCE [LARGE SCALE GENOMIC DNA]</scope>
    <source>
        <strain evidence="2">C18/9</strain>
    </source>
</reference>
<dbReference type="Proteomes" id="UP000219338">
    <property type="component" value="Unassembled WGS sequence"/>
</dbReference>
<sequence length="101" mass="11580">MPLSHVRPPPPFACYYWPLANNQILETRGVECKSRNFVVDGSGSRCWPRSLNETRGIFGTKEHRERGSKETSHDAVYEETVSGATLWQTHVCESAQRRIFK</sequence>
<dbReference type="EMBL" id="FUEG01000001">
    <property type="protein sequence ID" value="SJK98261.1"/>
    <property type="molecule type" value="Genomic_DNA"/>
</dbReference>
<evidence type="ECO:0000313" key="2">
    <source>
        <dbReference type="Proteomes" id="UP000219338"/>
    </source>
</evidence>
<keyword evidence="2" id="KW-1185">Reference proteome</keyword>
<organism evidence="1 2">
    <name type="scientific">Armillaria ostoyae</name>
    <name type="common">Armillaria root rot fungus</name>
    <dbReference type="NCBI Taxonomy" id="47428"/>
    <lineage>
        <taxon>Eukaryota</taxon>
        <taxon>Fungi</taxon>
        <taxon>Dikarya</taxon>
        <taxon>Basidiomycota</taxon>
        <taxon>Agaricomycotina</taxon>
        <taxon>Agaricomycetes</taxon>
        <taxon>Agaricomycetidae</taxon>
        <taxon>Agaricales</taxon>
        <taxon>Marasmiineae</taxon>
        <taxon>Physalacriaceae</taxon>
        <taxon>Armillaria</taxon>
    </lineage>
</organism>
<gene>
    <name evidence="1" type="ORF">ARMOST_01524</name>
</gene>